<organism evidence="1 4">
    <name type="scientific">Pseudolactococcus raffinolactis</name>
    <dbReference type="NCBI Taxonomy" id="1366"/>
    <lineage>
        <taxon>Bacteria</taxon>
        <taxon>Bacillati</taxon>
        <taxon>Bacillota</taxon>
        <taxon>Bacilli</taxon>
        <taxon>Lactobacillales</taxon>
        <taxon>Streptococcaceae</taxon>
        <taxon>Pseudolactococcus</taxon>
    </lineage>
</organism>
<dbReference type="EMBL" id="CP047616">
    <property type="protein sequence ID" value="QIW54998.1"/>
    <property type="molecule type" value="Genomic_DNA"/>
</dbReference>
<reference evidence="3 4" key="1">
    <citation type="submission" date="2019-12" db="EMBL/GenBank/DDBJ databases">
        <title>Whole genome sequences of Lactococcus raffinolactis strains isolated from sewage.</title>
        <authorList>
            <person name="Ybazeta G."/>
            <person name="Ross M."/>
            <person name="Brabant-Kirwan D."/>
            <person name="Saleh M."/>
            <person name="Dillon J.A."/>
            <person name="Splinter K."/>
            <person name="Nokhbeh R."/>
        </authorList>
    </citation>
    <scope>NUCLEOTIDE SEQUENCE [LARGE SCALE GENOMIC DNA]</scope>
    <source>
        <strain evidence="2 3">Lr_19_14</strain>
        <strain evidence="1 4">Lr_19_5</strain>
    </source>
</reference>
<accession>A0A290QAM1</accession>
<sequence length="68" mass="7409">MPNYVVLEVVLDERFVGKGSKNLPELEVIINEQCSKGYRLHTITSANGGSKGLSLGGRLMVTLVFESI</sequence>
<evidence type="ECO:0000313" key="3">
    <source>
        <dbReference type="Proteomes" id="UP000501558"/>
    </source>
</evidence>
<evidence type="ECO:0000313" key="2">
    <source>
        <dbReference type="EMBL" id="QIW59597.1"/>
    </source>
</evidence>
<dbReference type="Proteomes" id="UP000501945">
    <property type="component" value="Chromosome"/>
</dbReference>
<dbReference type="STRING" id="1348633.GCA_001591765_00585"/>
<protein>
    <submittedName>
        <fullName evidence="1">DUF4177 domain-containing protein</fullName>
    </submittedName>
</protein>
<evidence type="ECO:0000313" key="4">
    <source>
        <dbReference type="Proteomes" id="UP000501945"/>
    </source>
</evidence>
<dbReference type="OrthoDB" id="1698584at2"/>
<dbReference type="KEGG" id="lrn:CMV25_02525"/>
<name>A0A290QAM1_9LACT</name>
<proteinExistence type="predicted"/>
<evidence type="ECO:0000313" key="1">
    <source>
        <dbReference type="EMBL" id="QIW54998.1"/>
    </source>
</evidence>
<gene>
    <name evidence="2" type="ORF">GU334_08700</name>
    <name evidence="1" type="ORF">GU336_10110</name>
</gene>
<dbReference type="AlphaFoldDB" id="A0A290QAM1"/>
<dbReference type="EMBL" id="CP047628">
    <property type="protein sequence ID" value="QIW59597.1"/>
    <property type="molecule type" value="Genomic_DNA"/>
</dbReference>
<keyword evidence="3" id="KW-1185">Reference proteome</keyword>
<dbReference type="Proteomes" id="UP000501558">
    <property type="component" value="Chromosome"/>
</dbReference>